<organism evidence="11 12">
    <name type="scientific">Arabidopsis thaliana x Arabidopsis arenosa</name>
    <dbReference type="NCBI Taxonomy" id="1240361"/>
    <lineage>
        <taxon>Eukaryota</taxon>
        <taxon>Viridiplantae</taxon>
        <taxon>Streptophyta</taxon>
        <taxon>Embryophyta</taxon>
        <taxon>Tracheophyta</taxon>
        <taxon>Spermatophyta</taxon>
        <taxon>Magnoliopsida</taxon>
        <taxon>eudicotyledons</taxon>
        <taxon>Gunneridae</taxon>
        <taxon>Pentapetalae</taxon>
        <taxon>rosids</taxon>
        <taxon>malvids</taxon>
        <taxon>Brassicales</taxon>
        <taxon>Brassicaceae</taxon>
        <taxon>Camelineae</taxon>
        <taxon>Arabidopsis</taxon>
    </lineage>
</organism>
<feature type="transmembrane region" description="Helical" evidence="9">
    <location>
        <begin position="580"/>
        <end position="605"/>
    </location>
</feature>
<gene>
    <name evidence="11" type="ORF">ISN45_Aa06g035880</name>
</gene>
<dbReference type="FunFam" id="1.25.40.20:FF:000613">
    <property type="entry name" value="Ankyrin repeat family protein"/>
    <property type="match status" value="1"/>
</dbReference>
<evidence type="ECO:0000256" key="7">
    <source>
        <dbReference type="PROSITE-ProRule" id="PRU00023"/>
    </source>
</evidence>
<keyword evidence="12" id="KW-1185">Reference proteome</keyword>
<evidence type="ECO:0000256" key="4">
    <source>
        <dbReference type="ARBA" id="ARBA00022989"/>
    </source>
</evidence>
<sequence length="681" mass="75130">MDSSEAHLDRIEAQRSTDVSHDQRKGRYFPMNLINKVARKLCSRGGDGATPSAGDTESGLEFLNNLKLSDLFDLPGENVQMNAEIFSRLSDGDKECLEKLKSHGTPMACLKSDKGDSILHLAARWGHLELVKNIVSECPCLVLEPNSKDQLPLHVAAHAGHSAIVEAFVASVTFFSDRLAVEDRERLNPYVLKDKYGNTALHLAIEGRYMEMAASLVNENQNASFFENNEGISSLYMAVEAGDVSLVKEILKTTCNDDLEGRNSNLDLKLEGRKYLVHVALDARSTGVLDVILNEYPSLEDKRDEEGRTCLSFAASIGFYEGVCNLLDRSTKNVYVCDEDGSFPIHTAAENGHIRIVKEILKRCPHSKHMLNKLGQNVLHIAAMIGEDNLVASLMLEDETKHLSVGQDVDGNTPLHLATLNWRYRSIKKLASNVKILQLRNDNGLTARGIAESVLKPNYIFHERLTLAFLLYAYASKGSGSVKSLTKPSEPLDHEKSRDYVNTLLLVAALIATMTFAAGFTIPGGFNSSAPHLGRATLTTDPNLLSFLLFDTLAMLTSVATICTLIWAQLGDPTLVSSSLNVALPLLLFALLCMPLAFLCGVATAVGHVKWFLAILSLISAFFLYWATSILFPHVLLQLSSVYPVFCDYLEMCLDFQEFVSGSRSARVIPTLRHLLRLKRD</sequence>
<dbReference type="AlphaFoldDB" id="A0A8T1Z474"/>
<feature type="region of interest" description="Disordered" evidence="8">
    <location>
        <begin position="1"/>
        <end position="24"/>
    </location>
</feature>
<dbReference type="Pfam" id="PF13962">
    <property type="entry name" value="PGG"/>
    <property type="match status" value="1"/>
</dbReference>
<keyword evidence="6 9" id="KW-0472">Membrane</keyword>
<evidence type="ECO:0000256" key="9">
    <source>
        <dbReference type="SAM" id="Phobius"/>
    </source>
</evidence>
<protein>
    <submittedName>
        <fullName evidence="11">Ankyrin repeat</fullName>
    </submittedName>
</protein>
<comment type="caution">
    <text evidence="11">The sequence shown here is derived from an EMBL/GenBank/DDBJ whole genome shotgun (WGS) entry which is preliminary data.</text>
</comment>
<evidence type="ECO:0000256" key="8">
    <source>
        <dbReference type="SAM" id="MobiDB-lite"/>
    </source>
</evidence>
<feature type="repeat" description="ANK" evidence="7">
    <location>
        <begin position="114"/>
        <end position="136"/>
    </location>
</feature>
<accession>A0A8T1Z474</accession>
<feature type="transmembrane region" description="Helical" evidence="9">
    <location>
        <begin position="611"/>
        <end position="632"/>
    </location>
</feature>
<dbReference type="InterPro" id="IPR002110">
    <property type="entry name" value="Ankyrin_rpt"/>
</dbReference>
<keyword evidence="2 9" id="KW-0812">Transmembrane</keyword>
<keyword evidence="4 9" id="KW-1133">Transmembrane helix</keyword>
<dbReference type="EMBL" id="JAEFBK010000011">
    <property type="protein sequence ID" value="KAG7553018.1"/>
    <property type="molecule type" value="Genomic_DNA"/>
</dbReference>
<dbReference type="SMART" id="SM00248">
    <property type="entry name" value="ANK"/>
    <property type="match status" value="9"/>
</dbReference>
<evidence type="ECO:0000313" key="11">
    <source>
        <dbReference type="EMBL" id="KAG7553018.1"/>
    </source>
</evidence>
<dbReference type="PANTHER" id="PTHR24186:SF46">
    <property type="entry name" value="PROTEIN ACCELERATED CELL DEATH 6-LIKE"/>
    <property type="match status" value="1"/>
</dbReference>
<evidence type="ECO:0000256" key="3">
    <source>
        <dbReference type="ARBA" id="ARBA00022737"/>
    </source>
</evidence>
<dbReference type="InterPro" id="IPR026961">
    <property type="entry name" value="PGG_dom"/>
</dbReference>
<feature type="domain" description="PGG" evidence="10">
    <location>
        <begin position="496"/>
        <end position="603"/>
    </location>
</feature>
<dbReference type="Pfam" id="PF12796">
    <property type="entry name" value="Ank_2"/>
    <property type="match status" value="3"/>
</dbReference>
<reference evidence="11 12" key="1">
    <citation type="submission" date="2020-12" db="EMBL/GenBank/DDBJ databases">
        <title>Concerted genomic and epigenomic changes stabilize Arabidopsis allopolyploids.</title>
        <authorList>
            <person name="Chen Z."/>
        </authorList>
    </citation>
    <scope>NUCLEOTIDE SEQUENCE [LARGE SCALE GENOMIC DNA]</scope>
    <source>
        <strain evidence="11">Allo738</strain>
        <tissue evidence="11">Leaf</tissue>
    </source>
</reference>
<keyword evidence="3" id="KW-0677">Repeat</keyword>
<dbReference type="PANTHER" id="PTHR24186">
    <property type="entry name" value="PROTEIN PHOSPHATASE 1 REGULATORY SUBUNIT"/>
    <property type="match status" value="1"/>
</dbReference>
<dbReference type="PROSITE" id="PS50088">
    <property type="entry name" value="ANK_REPEAT"/>
    <property type="match status" value="2"/>
</dbReference>
<keyword evidence="5 7" id="KW-0040">ANK repeat</keyword>
<dbReference type="PROSITE" id="PS50297">
    <property type="entry name" value="ANK_REP_REGION"/>
    <property type="match status" value="2"/>
</dbReference>
<evidence type="ECO:0000256" key="2">
    <source>
        <dbReference type="ARBA" id="ARBA00022692"/>
    </source>
</evidence>
<evidence type="ECO:0000256" key="5">
    <source>
        <dbReference type="ARBA" id="ARBA00023043"/>
    </source>
</evidence>
<evidence type="ECO:0000313" key="12">
    <source>
        <dbReference type="Proteomes" id="UP000694240"/>
    </source>
</evidence>
<evidence type="ECO:0000256" key="1">
    <source>
        <dbReference type="ARBA" id="ARBA00004141"/>
    </source>
</evidence>
<evidence type="ECO:0000259" key="10">
    <source>
        <dbReference type="Pfam" id="PF13962"/>
    </source>
</evidence>
<feature type="repeat" description="ANK" evidence="7">
    <location>
        <begin position="340"/>
        <end position="363"/>
    </location>
</feature>
<dbReference type="Proteomes" id="UP000694240">
    <property type="component" value="Chromosome 11"/>
</dbReference>
<feature type="transmembrane region" description="Helical" evidence="9">
    <location>
        <begin position="544"/>
        <end position="568"/>
    </location>
</feature>
<name>A0A8T1Z474_9BRAS</name>
<feature type="transmembrane region" description="Helical" evidence="9">
    <location>
        <begin position="504"/>
        <end position="524"/>
    </location>
</feature>
<dbReference type="GO" id="GO:0005886">
    <property type="term" value="C:plasma membrane"/>
    <property type="evidence" value="ECO:0007669"/>
    <property type="project" value="TreeGrafter"/>
</dbReference>
<comment type="subcellular location">
    <subcellularLocation>
        <location evidence="1">Membrane</location>
        <topology evidence="1">Multi-pass membrane protein</topology>
    </subcellularLocation>
</comment>
<proteinExistence type="predicted"/>
<evidence type="ECO:0000256" key="6">
    <source>
        <dbReference type="ARBA" id="ARBA00023136"/>
    </source>
</evidence>